<sequence>MEMLAPASWDSSLMLTPFNPRSAKSCVPTSINLLRQSGLVISLPTRVDVSAAKSSKVPF</sequence>
<name>A0A9W6LDW1_9BACT</name>
<keyword evidence="2" id="KW-1185">Reference proteome</keyword>
<comment type="caution">
    <text evidence="1">The sequence shown here is derived from an EMBL/GenBank/DDBJ whole genome shotgun (WGS) entry which is preliminary data.</text>
</comment>
<organism evidence="1 2">
    <name type="scientific">Geobacter hydrogenophilus</name>
    <dbReference type="NCBI Taxonomy" id="40983"/>
    <lineage>
        <taxon>Bacteria</taxon>
        <taxon>Pseudomonadati</taxon>
        <taxon>Thermodesulfobacteriota</taxon>
        <taxon>Desulfuromonadia</taxon>
        <taxon>Geobacterales</taxon>
        <taxon>Geobacteraceae</taxon>
        <taxon>Geobacter</taxon>
    </lineage>
</organism>
<accession>A0A9W6LDW1</accession>
<gene>
    <name evidence="1" type="ORF">GHYDROH2_26050</name>
</gene>
<dbReference type="EMBL" id="BSDS01000002">
    <property type="protein sequence ID" value="GLI39104.1"/>
    <property type="molecule type" value="Genomic_DNA"/>
</dbReference>
<evidence type="ECO:0000313" key="1">
    <source>
        <dbReference type="EMBL" id="GLI39104.1"/>
    </source>
</evidence>
<dbReference type="Proteomes" id="UP001144352">
    <property type="component" value="Unassembled WGS sequence"/>
</dbReference>
<dbReference type="AlphaFoldDB" id="A0A9W6LDW1"/>
<proteinExistence type="predicted"/>
<reference evidence="1" key="1">
    <citation type="submission" date="2022-12" db="EMBL/GenBank/DDBJ databases">
        <title>Reference genome sequencing for broad-spectrum identification of bacterial and archaeal isolates by mass spectrometry.</title>
        <authorList>
            <person name="Sekiguchi Y."/>
            <person name="Tourlousse D.M."/>
        </authorList>
    </citation>
    <scope>NUCLEOTIDE SEQUENCE</scope>
    <source>
        <strain evidence="1">H2</strain>
    </source>
</reference>
<protein>
    <submittedName>
        <fullName evidence="1">Uncharacterized protein</fullName>
    </submittedName>
</protein>
<evidence type="ECO:0000313" key="2">
    <source>
        <dbReference type="Proteomes" id="UP001144352"/>
    </source>
</evidence>